<dbReference type="InterPro" id="IPR029209">
    <property type="entry name" value="DML1/Misato_tubulin"/>
</dbReference>
<dbReference type="Gene3D" id="3.40.50.1440">
    <property type="entry name" value="Tubulin/FtsZ, GTPase domain"/>
    <property type="match status" value="1"/>
</dbReference>
<proteinExistence type="inferred from homology"/>
<evidence type="ECO:0000313" key="6">
    <source>
        <dbReference type="EMBL" id="KAG9440725.1"/>
    </source>
</evidence>
<dbReference type="Pfam" id="PF14881">
    <property type="entry name" value="Tubulin_3"/>
    <property type="match status" value="1"/>
</dbReference>
<dbReference type="Proteomes" id="UP000825729">
    <property type="component" value="Unassembled WGS sequence"/>
</dbReference>
<dbReference type="PANTHER" id="PTHR13391:SF0">
    <property type="entry name" value="PROTEIN MISATO HOMOLOG 1"/>
    <property type="match status" value="1"/>
</dbReference>
<feature type="domain" description="Misato Segment II tubulin-like" evidence="4">
    <location>
        <begin position="2"/>
        <end position="122"/>
    </location>
</feature>
<dbReference type="GO" id="GO:0007005">
    <property type="term" value="P:mitochondrion organization"/>
    <property type="evidence" value="ECO:0007669"/>
    <property type="project" value="InterPro"/>
</dbReference>
<evidence type="ECO:0000256" key="1">
    <source>
        <dbReference type="ARBA" id="ARBA00004173"/>
    </source>
</evidence>
<accession>A0AAV7DXG5</accession>
<organism evidence="6 7">
    <name type="scientific">Aristolochia fimbriata</name>
    <name type="common">White veined hardy Dutchman's pipe vine</name>
    <dbReference type="NCBI Taxonomy" id="158543"/>
    <lineage>
        <taxon>Eukaryota</taxon>
        <taxon>Viridiplantae</taxon>
        <taxon>Streptophyta</taxon>
        <taxon>Embryophyta</taxon>
        <taxon>Tracheophyta</taxon>
        <taxon>Spermatophyta</taxon>
        <taxon>Magnoliopsida</taxon>
        <taxon>Magnoliidae</taxon>
        <taxon>Piperales</taxon>
        <taxon>Aristolochiaceae</taxon>
        <taxon>Aristolochia</taxon>
    </lineage>
</organism>
<dbReference type="Pfam" id="PF10644">
    <property type="entry name" value="Misat_Tub_SegII"/>
    <property type="match status" value="1"/>
</dbReference>
<dbReference type="AlphaFoldDB" id="A0AAV7DXG5"/>
<evidence type="ECO:0008006" key="8">
    <source>
        <dbReference type="Google" id="ProtNLM"/>
    </source>
</evidence>
<comment type="caution">
    <text evidence="6">The sequence shown here is derived from an EMBL/GenBank/DDBJ whole genome shotgun (WGS) entry which is preliminary data.</text>
</comment>
<keyword evidence="3" id="KW-0496">Mitochondrion</keyword>
<comment type="similarity">
    <text evidence="2">Belongs to the misato family.</text>
</comment>
<dbReference type="PANTHER" id="PTHR13391">
    <property type="entry name" value="MITOCHONDRIAL DISTRIBUTION REGULATOR MISATO"/>
    <property type="match status" value="1"/>
</dbReference>
<protein>
    <recommendedName>
        <fullName evidence="8">Protein misato homolog 1</fullName>
    </recommendedName>
</protein>
<comment type="subcellular location">
    <subcellularLocation>
        <location evidence="1">Mitochondrion</location>
    </subcellularLocation>
</comment>
<feature type="domain" description="DML1/Misato tubulin" evidence="5">
    <location>
        <begin position="156"/>
        <end position="336"/>
    </location>
</feature>
<dbReference type="InterPro" id="IPR036525">
    <property type="entry name" value="Tubulin/FtsZ_GTPase_sf"/>
</dbReference>
<keyword evidence="7" id="KW-1185">Reference proteome</keyword>
<evidence type="ECO:0000259" key="5">
    <source>
        <dbReference type="Pfam" id="PF14881"/>
    </source>
</evidence>
<dbReference type="SUPFAM" id="SSF52490">
    <property type="entry name" value="Tubulin nucleotide-binding domain-like"/>
    <property type="match status" value="1"/>
</dbReference>
<gene>
    <name evidence="6" type="ORF">H6P81_020890</name>
</gene>
<dbReference type="GO" id="GO:0005739">
    <property type="term" value="C:mitochondrion"/>
    <property type="evidence" value="ECO:0007669"/>
    <property type="project" value="UniProtKB-SubCell"/>
</dbReference>
<evidence type="ECO:0000256" key="2">
    <source>
        <dbReference type="ARBA" id="ARBA00008507"/>
    </source>
</evidence>
<dbReference type="CDD" id="cd06060">
    <property type="entry name" value="misato"/>
    <property type="match status" value="1"/>
</dbReference>
<dbReference type="InterPro" id="IPR019605">
    <property type="entry name" value="Misato_II_tubulin-like"/>
</dbReference>
<name>A0AAV7DXG5_ARIFI</name>
<evidence type="ECO:0000256" key="3">
    <source>
        <dbReference type="ARBA" id="ARBA00023128"/>
    </source>
</evidence>
<evidence type="ECO:0000313" key="7">
    <source>
        <dbReference type="Proteomes" id="UP000825729"/>
    </source>
</evidence>
<evidence type="ECO:0000259" key="4">
    <source>
        <dbReference type="Pfam" id="PF10644"/>
    </source>
</evidence>
<sequence>MKEIVTIQVGDFSNYIGSHFWNFQDELLGLSEEPHGDPVFRNAFLDMDVLYRTGETQQGIATYTPRLLSIGFQGSLGSLSSCGSFYDETSSSDPSHVITWTGKITRQASKPCKKNLFLKSLEEDEHRPPLLDSTSVREDYSESEIQDKDRVECLQNCVEFWTDFSKVHYHPQSLYELNGLWTDILEFDNYGIGKDVLLSCSQGEEMKERLRFFVEDCDHIQGIHFTVDDSGGFSSVAADFLEHIADEYTNTPVLLYAARGPKSRMDENKRQLVFRALHDSVSLTKLSSFCKLMVPIGLPSLSRSKAATFLSIEDEKPFHCSAVYAAALNSISLPFRMDAFGSSAASNYFSGAIDMGGLVYMLTDQARQNSVAILDVAMPSPPLTGEERKGSVLQSLHSLTPEVAEDIEDAYQVETAVIHGAIHKGGRRAAVSEVKDSFYEAYESFPNKPLFSHLSVTQSPLPIPLPFPSIFGSHVGPRGELLHNPIPDSQPRGSLNIHSIPMAARLRSSNAILPYVEKRLTNLQRFGIDRGAPGSELLRSWGFQNDEVQDMGEVLSKMAMTLKPHSGMSSDSE</sequence>
<dbReference type="EMBL" id="JAINDJ010000008">
    <property type="protein sequence ID" value="KAG9440725.1"/>
    <property type="molecule type" value="Genomic_DNA"/>
</dbReference>
<reference evidence="6 7" key="1">
    <citation type="submission" date="2021-07" db="EMBL/GenBank/DDBJ databases">
        <title>The Aristolochia fimbriata genome: insights into angiosperm evolution, floral development and chemical biosynthesis.</title>
        <authorList>
            <person name="Jiao Y."/>
        </authorList>
    </citation>
    <scope>NUCLEOTIDE SEQUENCE [LARGE SCALE GENOMIC DNA]</scope>
    <source>
        <strain evidence="6">IBCAS-2021</strain>
        <tissue evidence="6">Leaf</tissue>
    </source>
</reference>
<dbReference type="InterPro" id="IPR049942">
    <property type="entry name" value="DML1/Misato"/>
</dbReference>